<accession>A0A6A5BUW7</accession>
<keyword evidence="2" id="KW-1133">Transmembrane helix</keyword>
<feature type="domain" description="F-box" evidence="3">
    <location>
        <begin position="19"/>
        <end position="49"/>
    </location>
</feature>
<dbReference type="VEuPathDB" id="AmoebaDB:NfTy_064460"/>
<feature type="transmembrane region" description="Helical" evidence="2">
    <location>
        <begin position="12"/>
        <end position="35"/>
    </location>
</feature>
<evidence type="ECO:0000256" key="1">
    <source>
        <dbReference type="SAM" id="MobiDB-lite"/>
    </source>
</evidence>
<dbReference type="VEuPathDB" id="AmoebaDB:FDP41_003778"/>
<dbReference type="OrthoDB" id="2157354at2759"/>
<dbReference type="InterPro" id="IPR036770">
    <property type="entry name" value="Ankyrin_rpt-contain_sf"/>
</dbReference>
<dbReference type="RefSeq" id="XP_044561838.1">
    <property type="nucleotide sequence ID" value="XM_044707119.1"/>
</dbReference>
<evidence type="ECO:0000313" key="5">
    <source>
        <dbReference type="Proteomes" id="UP000444721"/>
    </source>
</evidence>
<gene>
    <name evidence="4" type="ORF">FDP41_003778</name>
</gene>
<feature type="region of interest" description="Disordered" evidence="1">
    <location>
        <begin position="521"/>
        <end position="542"/>
    </location>
</feature>
<organism evidence="4 5">
    <name type="scientific">Naegleria fowleri</name>
    <name type="common">Brain eating amoeba</name>
    <dbReference type="NCBI Taxonomy" id="5763"/>
    <lineage>
        <taxon>Eukaryota</taxon>
        <taxon>Discoba</taxon>
        <taxon>Heterolobosea</taxon>
        <taxon>Tetramitia</taxon>
        <taxon>Eutetramitia</taxon>
        <taxon>Vahlkampfiidae</taxon>
        <taxon>Naegleria</taxon>
    </lineage>
</organism>
<feature type="compositionally biased region" description="Polar residues" evidence="1">
    <location>
        <begin position="528"/>
        <end position="542"/>
    </location>
</feature>
<dbReference type="SUPFAM" id="SSF81383">
    <property type="entry name" value="F-box domain"/>
    <property type="match status" value="1"/>
</dbReference>
<reference evidence="4 5" key="1">
    <citation type="journal article" date="2019" name="Sci. Rep.">
        <title>Nanopore sequencing improves the draft genome of the human pathogenic amoeba Naegleria fowleri.</title>
        <authorList>
            <person name="Liechti N."/>
            <person name="Schurch N."/>
            <person name="Bruggmann R."/>
            <person name="Wittwer M."/>
        </authorList>
    </citation>
    <scope>NUCLEOTIDE SEQUENCE [LARGE SCALE GENOMIC DNA]</scope>
    <source>
        <strain evidence="4 5">ATCC 30894</strain>
    </source>
</reference>
<proteinExistence type="predicted"/>
<name>A0A6A5BUW7_NAEFO</name>
<dbReference type="Gene3D" id="1.25.40.20">
    <property type="entry name" value="Ankyrin repeat-containing domain"/>
    <property type="match status" value="1"/>
</dbReference>
<dbReference type="Pfam" id="PF00646">
    <property type="entry name" value="F-box"/>
    <property type="match status" value="1"/>
</dbReference>
<keyword evidence="5" id="KW-1185">Reference proteome</keyword>
<dbReference type="SUPFAM" id="SSF48403">
    <property type="entry name" value="Ankyrin repeat"/>
    <property type="match status" value="1"/>
</dbReference>
<dbReference type="VEuPathDB" id="AmoebaDB:NF0079270"/>
<dbReference type="InterPro" id="IPR001810">
    <property type="entry name" value="F-box_dom"/>
</dbReference>
<evidence type="ECO:0000259" key="3">
    <source>
        <dbReference type="Pfam" id="PF00646"/>
    </source>
</evidence>
<keyword evidence="2" id="KW-0472">Membrane</keyword>
<comment type="caution">
    <text evidence="4">The sequence shown here is derived from an EMBL/GenBank/DDBJ whole genome shotgun (WGS) entry which is preliminary data.</text>
</comment>
<sequence>MISSTLEDWRNFMNLVGLDVFQFILSFLPPIPFLFKLQRVSKHWRQLCLECMEEDCTELYWDHSAITNKSNKNPSELFFKILKPFKKLNVIVLKNESVDVQLLKTILVDWKGKVKHIKFIGCLMRVFGQLPIQYKIEADNTEYSAYVPLQYYGGKIKECKLITERNNISQQIQVGDRDDTGSELSNGFQQSLVEGITVIASQLQYLDQPFLLCCFCLLKAFPKLRFAEISLMYTGMNSPSIDTWIESMGARELFPNVEFKKNIYEMANQILMDTQDFEKAVDYYMSRFEKDLHFKKIRLESFRRKYLSTRDAFDSFHQNACKIVNFFVYHSPFGMDSKLKDINGYNIIQLAIIFSCHETVEFILRYLTALESDDNMQVHNELQELFSSNNGIDGRNAVFSSISKSSKENDHLLRLMIQYNISFNAPSSDGSTIAHYLCQFGKLEYLKTIWFSFLKELPLERKQYFLDLNLKNHTNEYPIEVCKKLKMNNMMKYLKENAHLFGITYLPNMEEENPIIVTQKPSPLTVRPPTQNPQNSNGCQLL</sequence>
<dbReference type="InterPro" id="IPR036047">
    <property type="entry name" value="F-box-like_dom_sf"/>
</dbReference>
<dbReference type="EMBL" id="VFQX01000035">
    <property type="protein sequence ID" value="KAF0977125.1"/>
    <property type="molecule type" value="Genomic_DNA"/>
</dbReference>
<dbReference type="GeneID" id="68110996"/>
<keyword evidence="2" id="KW-0812">Transmembrane</keyword>
<dbReference type="OMA" id="CHETVEF"/>
<protein>
    <recommendedName>
        <fullName evidence="3">F-box domain-containing protein</fullName>
    </recommendedName>
</protein>
<dbReference type="AlphaFoldDB" id="A0A6A5BUW7"/>
<evidence type="ECO:0000313" key="4">
    <source>
        <dbReference type="EMBL" id="KAF0977125.1"/>
    </source>
</evidence>
<evidence type="ECO:0000256" key="2">
    <source>
        <dbReference type="SAM" id="Phobius"/>
    </source>
</evidence>
<dbReference type="Proteomes" id="UP000444721">
    <property type="component" value="Unassembled WGS sequence"/>
</dbReference>